<dbReference type="AlphaFoldDB" id="A0A2H3JAK3"/>
<name>A0A2H3JAK3_WOLCO</name>
<dbReference type="Proteomes" id="UP000218811">
    <property type="component" value="Unassembled WGS sequence"/>
</dbReference>
<gene>
    <name evidence="2" type="ORF">WOLCODRAFT_15971</name>
</gene>
<protein>
    <submittedName>
        <fullName evidence="2">Uncharacterized protein</fullName>
    </submittedName>
</protein>
<reference evidence="2 3" key="1">
    <citation type="journal article" date="2012" name="Science">
        <title>The Paleozoic origin of enzymatic lignin decomposition reconstructed from 31 fungal genomes.</title>
        <authorList>
            <person name="Floudas D."/>
            <person name="Binder M."/>
            <person name="Riley R."/>
            <person name="Barry K."/>
            <person name="Blanchette R.A."/>
            <person name="Henrissat B."/>
            <person name="Martinez A.T."/>
            <person name="Otillar R."/>
            <person name="Spatafora J.W."/>
            <person name="Yadav J.S."/>
            <person name="Aerts A."/>
            <person name="Benoit I."/>
            <person name="Boyd A."/>
            <person name="Carlson A."/>
            <person name="Copeland A."/>
            <person name="Coutinho P.M."/>
            <person name="de Vries R.P."/>
            <person name="Ferreira P."/>
            <person name="Findley K."/>
            <person name="Foster B."/>
            <person name="Gaskell J."/>
            <person name="Glotzer D."/>
            <person name="Gorecki P."/>
            <person name="Heitman J."/>
            <person name="Hesse C."/>
            <person name="Hori C."/>
            <person name="Igarashi K."/>
            <person name="Jurgens J.A."/>
            <person name="Kallen N."/>
            <person name="Kersten P."/>
            <person name="Kohler A."/>
            <person name="Kuees U."/>
            <person name="Kumar T.K.A."/>
            <person name="Kuo A."/>
            <person name="LaButti K."/>
            <person name="Larrondo L.F."/>
            <person name="Lindquist E."/>
            <person name="Ling A."/>
            <person name="Lombard V."/>
            <person name="Lucas S."/>
            <person name="Lundell T."/>
            <person name="Martin R."/>
            <person name="McLaughlin D.J."/>
            <person name="Morgenstern I."/>
            <person name="Morin E."/>
            <person name="Murat C."/>
            <person name="Nagy L.G."/>
            <person name="Nolan M."/>
            <person name="Ohm R.A."/>
            <person name="Patyshakuliyeva A."/>
            <person name="Rokas A."/>
            <person name="Ruiz-Duenas F.J."/>
            <person name="Sabat G."/>
            <person name="Salamov A."/>
            <person name="Samejima M."/>
            <person name="Schmutz J."/>
            <person name="Slot J.C."/>
            <person name="St John F."/>
            <person name="Stenlid J."/>
            <person name="Sun H."/>
            <person name="Sun S."/>
            <person name="Syed K."/>
            <person name="Tsang A."/>
            <person name="Wiebenga A."/>
            <person name="Young D."/>
            <person name="Pisabarro A."/>
            <person name="Eastwood D.C."/>
            <person name="Martin F."/>
            <person name="Cullen D."/>
            <person name="Grigoriev I.V."/>
            <person name="Hibbett D.S."/>
        </authorList>
    </citation>
    <scope>NUCLEOTIDE SEQUENCE [LARGE SCALE GENOMIC DNA]</scope>
    <source>
        <strain evidence="2 3">MD-104</strain>
    </source>
</reference>
<evidence type="ECO:0000256" key="1">
    <source>
        <dbReference type="SAM" id="Phobius"/>
    </source>
</evidence>
<proteinExistence type="predicted"/>
<evidence type="ECO:0000313" key="3">
    <source>
        <dbReference type="Proteomes" id="UP000218811"/>
    </source>
</evidence>
<organism evidence="2 3">
    <name type="scientific">Wolfiporia cocos (strain MD-104)</name>
    <name type="common">Brown rot fungus</name>
    <dbReference type="NCBI Taxonomy" id="742152"/>
    <lineage>
        <taxon>Eukaryota</taxon>
        <taxon>Fungi</taxon>
        <taxon>Dikarya</taxon>
        <taxon>Basidiomycota</taxon>
        <taxon>Agaricomycotina</taxon>
        <taxon>Agaricomycetes</taxon>
        <taxon>Polyporales</taxon>
        <taxon>Phaeolaceae</taxon>
        <taxon>Wolfiporia</taxon>
    </lineage>
</organism>
<evidence type="ECO:0000313" key="2">
    <source>
        <dbReference type="EMBL" id="PCH38625.1"/>
    </source>
</evidence>
<accession>A0A2H3JAK3</accession>
<dbReference type="EMBL" id="KB467942">
    <property type="protein sequence ID" value="PCH38625.1"/>
    <property type="molecule type" value="Genomic_DNA"/>
</dbReference>
<feature type="transmembrane region" description="Helical" evidence="1">
    <location>
        <begin position="7"/>
        <end position="28"/>
    </location>
</feature>
<keyword evidence="1" id="KW-0812">Transmembrane</keyword>
<keyword evidence="3" id="KW-1185">Reference proteome</keyword>
<keyword evidence="1" id="KW-0472">Membrane</keyword>
<sequence length="167" mass="17857">MVYEAACIFLKLITLSLGLPILLGHTFLESLMPATFHGLTFPSSIALGQIGGACMLYAFSLATAILSLVGNGWTRAAHTRRRRSAATNSTEQRTALFVCGLVAGALGPILVTTYSYSQGLRYNEIIEAALQAFVHKTTIQPEEAAIAAVVGYTIVYVCARVEGVELM</sequence>
<feature type="transmembrane region" description="Helical" evidence="1">
    <location>
        <begin position="94"/>
        <end position="116"/>
    </location>
</feature>
<keyword evidence="1" id="KW-1133">Transmembrane helix</keyword>
<feature type="transmembrane region" description="Helical" evidence="1">
    <location>
        <begin position="48"/>
        <end position="73"/>
    </location>
</feature>